<evidence type="ECO:0000313" key="4">
    <source>
        <dbReference type="Proteomes" id="UP001082899"/>
    </source>
</evidence>
<organism evidence="3 4">
    <name type="scientific">Robbsia betulipollinis</name>
    <dbReference type="NCBI Taxonomy" id="2981849"/>
    <lineage>
        <taxon>Bacteria</taxon>
        <taxon>Pseudomonadati</taxon>
        <taxon>Pseudomonadota</taxon>
        <taxon>Betaproteobacteria</taxon>
        <taxon>Burkholderiales</taxon>
        <taxon>Burkholderiaceae</taxon>
        <taxon>Robbsia</taxon>
    </lineage>
</organism>
<feature type="region of interest" description="Disordered" evidence="1">
    <location>
        <begin position="176"/>
        <end position="226"/>
    </location>
</feature>
<protein>
    <submittedName>
        <fullName evidence="3">Periplasmic heavy metal sensor</fullName>
    </submittedName>
</protein>
<name>A0ABT3ZM49_9BURK</name>
<proteinExistence type="predicted"/>
<dbReference type="Pfam" id="PF07813">
    <property type="entry name" value="LTXXQ"/>
    <property type="match status" value="1"/>
</dbReference>
<dbReference type="InterPro" id="IPR012899">
    <property type="entry name" value="LTXXQ"/>
</dbReference>
<reference evidence="3" key="1">
    <citation type="submission" date="2022-11" db="EMBL/GenBank/DDBJ databases">
        <title>Robbsia betulipollinis sp. nov., isolated from pollen of birch (Betula pendula).</title>
        <authorList>
            <person name="Shi H."/>
            <person name="Ambika Manirajan B."/>
            <person name="Ratering S."/>
            <person name="Geissler-Plaum R."/>
            <person name="Schnell S."/>
        </authorList>
    </citation>
    <scope>NUCLEOTIDE SEQUENCE</scope>
    <source>
        <strain evidence="3">Bb-Pol-6</strain>
    </source>
</reference>
<feature type="compositionally biased region" description="Gly residues" evidence="1">
    <location>
        <begin position="46"/>
        <end position="69"/>
    </location>
</feature>
<dbReference type="RefSeq" id="WP_267847341.1">
    <property type="nucleotide sequence ID" value="NZ_JAPMXC010000001.1"/>
</dbReference>
<keyword evidence="4" id="KW-1185">Reference proteome</keyword>
<evidence type="ECO:0000313" key="3">
    <source>
        <dbReference type="EMBL" id="MCY0387611.1"/>
    </source>
</evidence>
<dbReference type="EMBL" id="JAPMXC010000001">
    <property type="protein sequence ID" value="MCY0387611.1"/>
    <property type="molecule type" value="Genomic_DNA"/>
</dbReference>
<comment type="caution">
    <text evidence="3">The sequence shown here is derived from an EMBL/GenBank/DDBJ whole genome shotgun (WGS) entry which is preliminary data.</text>
</comment>
<gene>
    <name evidence="3" type="ORF">OVY01_10275</name>
</gene>
<accession>A0ABT3ZM49</accession>
<evidence type="ECO:0000256" key="1">
    <source>
        <dbReference type="SAM" id="MobiDB-lite"/>
    </source>
</evidence>
<feature type="chain" id="PRO_5045132031" evidence="2">
    <location>
        <begin position="24"/>
        <end position="226"/>
    </location>
</feature>
<evidence type="ECO:0000256" key="2">
    <source>
        <dbReference type="SAM" id="SignalP"/>
    </source>
</evidence>
<feature type="compositionally biased region" description="Low complexity" evidence="1">
    <location>
        <begin position="30"/>
        <end position="45"/>
    </location>
</feature>
<feature type="compositionally biased region" description="Pro residues" evidence="1">
    <location>
        <begin position="208"/>
        <end position="226"/>
    </location>
</feature>
<feature type="region of interest" description="Disordered" evidence="1">
    <location>
        <begin position="30"/>
        <end position="72"/>
    </location>
</feature>
<dbReference type="Proteomes" id="UP001082899">
    <property type="component" value="Unassembled WGS sequence"/>
</dbReference>
<feature type="signal peptide" evidence="2">
    <location>
        <begin position="1"/>
        <end position="23"/>
    </location>
</feature>
<sequence length="226" mass="24254">MFKTRKALVVAAVALAASFGAHAAPNAAEATAASDVAPPHGSPHGHWGGPGHPDGPHGPHGAGPMGQPGGPWLAHVLQRLHDQLKLTPAQEQAWNQARMNTQHNFMAMHANHDEMRKQMEAAAQQPILDLSALQATHAQNAAREQTLRADTEQNWITFYNSLSDPQKTLVSTEIKQQWQRMMHHRPHDGRPMPGGPEHDPHKHGGPQGGPPDGPPPGDAPPPQPAD</sequence>
<keyword evidence="2" id="KW-0732">Signal</keyword>